<gene>
    <name evidence="5 7" type="primary">rpmF</name>
    <name evidence="7" type="ORF">M3P05_02160</name>
</gene>
<reference evidence="7 8" key="1">
    <citation type="submission" date="2022-05" db="EMBL/GenBank/DDBJ databases">
        <authorList>
            <person name="Park J.-S."/>
        </authorList>
    </citation>
    <scope>NUCLEOTIDE SEQUENCE [LARGE SCALE GENOMIC DNA]</scope>
    <source>
        <strain evidence="7 8">2012CJ34-2</strain>
    </source>
</reference>
<evidence type="ECO:0000256" key="1">
    <source>
        <dbReference type="ARBA" id="ARBA00008560"/>
    </source>
</evidence>
<dbReference type="GO" id="GO:0005840">
    <property type="term" value="C:ribosome"/>
    <property type="evidence" value="ECO:0007669"/>
    <property type="project" value="UniProtKB-KW"/>
</dbReference>
<dbReference type="Pfam" id="PF01783">
    <property type="entry name" value="Ribosomal_L32p"/>
    <property type="match status" value="1"/>
</dbReference>
<evidence type="ECO:0000256" key="2">
    <source>
        <dbReference type="ARBA" id="ARBA00022980"/>
    </source>
</evidence>
<evidence type="ECO:0000256" key="3">
    <source>
        <dbReference type="ARBA" id="ARBA00023274"/>
    </source>
</evidence>
<keyword evidence="8" id="KW-1185">Reference proteome</keyword>
<comment type="similarity">
    <text evidence="1 5">Belongs to the bacterial ribosomal protein bL32 family.</text>
</comment>
<dbReference type="InterPro" id="IPR002677">
    <property type="entry name" value="Ribosomal_bL32"/>
</dbReference>
<organism evidence="7 8">
    <name type="scientific">Parendozoicomonas callyspongiae</name>
    <dbReference type="NCBI Taxonomy" id="2942213"/>
    <lineage>
        <taxon>Bacteria</taxon>
        <taxon>Pseudomonadati</taxon>
        <taxon>Pseudomonadota</taxon>
        <taxon>Gammaproteobacteria</taxon>
        <taxon>Oceanospirillales</taxon>
        <taxon>Endozoicomonadaceae</taxon>
        <taxon>Parendozoicomonas</taxon>
    </lineage>
</organism>
<sequence>MAVQKNRKTRSKRDMRRSHDALTAVKPSIDATSGESHLRHHVTADGFYRGKKVIAD</sequence>
<dbReference type="HAMAP" id="MF_00340">
    <property type="entry name" value="Ribosomal_bL32"/>
    <property type="match status" value="1"/>
</dbReference>
<dbReference type="RefSeq" id="WP_249697585.1">
    <property type="nucleotide sequence ID" value="NZ_JAMFLX010000002.1"/>
</dbReference>
<feature type="compositionally biased region" description="Basic residues" evidence="6">
    <location>
        <begin position="1"/>
        <end position="16"/>
    </location>
</feature>
<name>A0ABT0PDW9_9GAMM</name>
<dbReference type="EMBL" id="JAMFLX010000002">
    <property type="protein sequence ID" value="MCL6268753.1"/>
    <property type="molecule type" value="Genomic_DNA"/>
</dbReference>
<dbReference type="Proteomes" id="UP001203338">
    <property type="component" value="Unassembled WGS sequence"/>
</dbReference>
<keyword evidence="3 5" id="KW-0687">Ribonucleoprotein</keyword>
<proteinExistence type="inferred from homology"/>
<protein>
    <recommendedName>
        <fullName evidence="4 5">Large ribosomal subunit protein bL32</fullName>
    </recommendedName>
</protein>
<accession>A0ABT0PDW9</accession>
<dbReference type="SUPFAM" id="SSF57829">
    <property type="entry name" value="Zn-binding ribosomal proteins"/>
    <property type="match status" value="1"/>
</dbReference>
<dbReference type="InterPro" id="IPR011332">
    <property type="entry name" value="Ribosomal_zn-bd"/>
</dbReference>
<dbReference type="PANTHER" id="PTHR35534:SF1">
    <property type="entry name" value="LARGE RIBOSOMAL SUBUNIT PROTEIN BL32"/>
    <property type="match status" value="1"/>
</dbReference>
<dbReference type="NCBIfam" id="TIGR01031">
    <property type="entry name" value="rpmF_bact"/>
    <property type="match status" value="1"/>
</dbReference>
<dbReference type="PANTHER" id="PTHR35534">
    <property type="entry name" value="50S RIBOSOMAL PROTEIN L32"/>
    <property type="match status" value="1"/>
</dbReference>
<evidence type="ECO:0000256" key="5">
    <source>
        <dbReference type="HAMAP-Rule" id="MF_00340"/>
    </source>
</evidence>
<keyword evidence="2 5" id="KW-0689">Ribosomal protein</keyword>
<dbReference type="InterPro" id="IPR044957">
    <property type="entry name" value="Ribosomal_bL32_bact"/>
</dbReference>
<comment type="caution">
    <text evidence="7">The sequence shown here is derived from an EMBL/GenBank/DDBJ whole genome shotgun (WGS) entry which is preliminary data.</text>
</comment>
<evidence type="ECO:0000313" key="7">
    <source>
        <dbReference type="EMBL" id="MCL6268753.1"/>
    </source>
</evidence>
<evidence type="ECO:0000313" key="8">
    <source>
        <dbReference type="Proteomes" id="UP001203338"/>
    </source>
</evidence>
<evidence type="ECO:0000256" key="6">
    <source>
        <dbReference type="SAM" id="MobiDB-lite"/>
    </source>
</evidence>
<feature type="region of interest" description="Disordered" evidence="6">
    <location>
        <begin position="1"/>
        <end position="37"/>
    </location>
</feature>
<evidence type="ECO:0000256" key="4">
    <source>
        <dbReference type="ARBA" id="ARBA00035178"/>
    </source>
</evidence>